<dbReference type="PANTHER" id="PTHR48407:SF1">
    <property type="entry name" value="CRANIOFACIAL DEVELOPMENT PROTEIN 1"/>
    <property type="match status" value="1"/>
</dbReference>
<dbReference type="GeneID" id="59349631"/>
<comment type="caution">
    <text evidence="5">The sequence shown here is derived from an EMBL/GenBank/DDBJ whole genome shotgun (WGS) entry which is preliminary data.</text>
</comment>
<reference evidence="5" key="1">
    <citation type="submission" date="2020-05" db="EMBL/GenBank/DDBJ databases">
        <title>Mycena genomes resolve the evolution of fungal bioluminescence.</title>
        <authorList>
            <person name="Tsai I.J."/>
        </authorList>
    </citation>
    <scope>NUCLEOTIDE SEQUENCE</scope>
    <source>
        <strain evidence="5">171206Taipei</strain>
    </source>
</reference>
<dbReference type="PROSITE" id="PS51279">
    <property type="entry name" value="BCNT_C"/>
    <property type="match status" value="1"/>
</dbReference>
<dbReference type="AlphaFoldDB" id="A0A8H6S8Z5"/>
<feature type="compositionally biased region" description="Basic and acidic residues" evidence="3">
    <location>
        <begin position="27"/>
        <end position="45"/>
    </location>
</feature>
<evidence type="ECO:0000256" key="3">
    <source>
        <dbReference type="SAM" id="MobiDB-lite"/>
    </source>
</evidence>
<dbReference type="EMBL" id="JACAZF010000009">
    <property type="protein sequence ID" value="KAF7295146.1"/>
    <property type="molecule type" value="Genomic_DNA"/>
</dbReference>
<feature type="compositionally biased region" description="Basic residues" evidence="3">
    <location>
        <begin position="104"/>
        <end position="114"/>
    </location>
</feature>
<dbReference type="Proteomes" id="UP000636479">
    <property type="component" value="Unassembled WGS sequence"/>
</dbReference>
<sequence length="189" mass="21103">MSHSDSDDPDFLPPIVDAESSSDDEEPKLKRQRVESPPKSVDQEAGKALWQRFLAEGPEQSTSTQTVVSIEKRYSFAGEEVTQIVQVPQDSTEAKNWPLAGSTAKRKPGPRKAKTSLAPLPTRKPQKLSTLDKSALDWKQHLAQAPSEIEEELVANRRGGGYLEKVDFLNRVEARKGEALDKSRAKRRR</sequence>
<proteinExistence type="inferred from homology"/>
<protein>
    <recommendedName>
        <fullName evidence="2">SWR1-complex protein 5</fullName>
    </recommendedName>
</protein>
<gene>
    <name evidence="5" type="ORF">MIND_01053100</name>
</gene>
<dbReference type="RefSeq" id="XP_037216509.1">
    <property type="nucleotide sequence ID" value="XM_037367115.1"/>
</dbReference>
<organism evidence="5 6">
    <name type="scientific">Mycena indigotica</name>
    <dbReference type="NCBI Taxonomy" id="2126181"/>
    <lineage>
        <taxon>Eukaryota</taxon>
        <taxon>Fungi</taxon>
        <taxon>Dikarya</taxon>
        <taxon>Basidiomycota</taxon>
        <taxon>Agaricomycotina</taxon>
        <taxon>Agaricomycetes</taxon>
        <taxon>Agaricomycetidae</taxon>
        <taxon>Agaricales</taxon>
        <taxon>Marasmiineae</taxon>
        <taxon>Mycenaceae</taxon>
        <taxon>Mycena</taxon>
    </lineage>
</organism>
<dbReference type="Pfam" id="PF07572">
    <property type="entry name" value="BCNT"/>
    <property type="match status" value="1"/>
</dbReference>
<dbReference type="PANTHER" id="PTHR48407">
    <property type="entry name" value="CRANIOFACIAL DEVELOPMENT PROTEIN 1"/>
    <property type="match status" value="1"/>
</dbReference>
<evidence type="ECO:0000313" key="5">
    <source>
        <dbReference type="EMBL" id="KAF7295146.1"/>
    </source>
</evidence>
<evidence type="ECO:0000256" key="1">
    <source>
        <dbReference type="ARBA" id="ARBA00010465"/>
    </source>
</evidence>
<feature type="domain" description="BCNT-C" evidence="4">
    <location>
        <begin position="104"/>
        <end position="189"/>
    </location>
</feature>
<comment type="similarity">
    <text evidence="1">Belongs to the SWC5 family.</text>
</comment>
<feature type="region of interest" description="Disordered" evidence="3">
    <location>
        <begin position="1"/>
        <end position="47"/>
    </location>
</feature>
<accession>A0A8H6S8Z5</accession>
<dbReference type="InterPro" id="IPR027124">
    <property type="entry name" value="Swc5/CFDP1/2"/>
</dbReference>
<evidence type="ECO:0000259" key="4">
    <source>
        <dbReference type="PROSITE" id="PS51279"/>
    </source>
</evidence>
<keyword evidence="6" id="KW-1185">Reference proteome</keyword>
<dbReference type="InterPro" id="IPR011421">
    <property type="entry name" value="BCNT-C"/>
</dbReference>
<evidence type="ECO:0000256" key="2">
    <source>
        <dbReference type="ARBA" id="ARBA00019138"/>
    </source>
</evidence>
<name>A0A8H6S8Z5_9AGAR</name>
<feature type="region of interest" description="Disordered" evidence="3">
    <location>
        <begin position="87"/>
        <end position="127"/>
    </location>
</feature>
<dbReference type="OrthoDB" id="445677at2759"/>
<evidence type="ECO:0000313" key="6">
    <source>
        <dbReference type="Proteomes" id="UP000636479"/>
    </source>
</evidence>
<dbReference type="GO" id="GO:0000812">
    <property type="term" value="C:Swr1 complex"/>
    <property type="evidence" value="ECO:0007669"/>
    <property type="project" value="TreeGrafter"/>
</dbReference>